<reference evidence="4" key="1">
    <citation type="journal article" date="2020" name="mSystems">
        <title>Genome- and Community-Level Interaction Insights into Carbon Utilization and Element Cycling Functions of Hydrothermarchaeota in Hydrothermal Sediment.</title>
        <authorList>
            <person name="Zhou Z."/>
            <person name="Liu Y."/>
            <person name="Xu W."/>
            <person name="Pan J."/>
            <person name="Luo Z.H."/>
            <person name="Li M."/>
        </authorList>
    </citation>
    <scope>NUCLEOTIDE SEQUENCE [LARGE SCALE GENOMIC DNA]</scope>
    <source>
        <strain evidence="4">SpSt-289</strain>
    </source>
</reference>
<accession>A0A7C1J9B1</accession>
<dbReference type="GO" id="GO:0005737">
    <property type="term" value="C:cytoplasm"/>
    <property type="evidence" value="ECO:0007669"/>
    <property type="project" value="TreeGrafter"/>
</dbReference>
<organism evidence="4">
    <name type="scientific">Caldilinea aerophila</name>
    <dbReference type="NCBI Taxonomy" id="133453"/>
    <lineage>
        <taxon>Bacteria</taxon>
        <taxon>Bacillati</taxon>
        <taxon>Chloroflexota</taxon>
        <taxon>Caldilineae</taxon>
        <taxon>Caldilineales</taxon>
        <taxon>Caldilineaceae</taxon>
        <taxon>Caldilinea</taxon>
    </lineage>
</organism>
<dbReference type="Pfam" id="PF01112">
    <property type="entry name" value="Asparaginase_2"/>
    <property type="match status" value="1"/>
</dbReference>
<dbReference type="EMBL" id="DSMG01000048">
    <property type="protein sequence ID" value="HDX30663.1"/>
    <property type="molecule type" value="Genomic_DNA"/>
</dbReference>
<dbReference type="GO" id="GO:0016811">
    <property type="term" value="F:hydrolase activity, acting on carbon-nitrogen (but not peptide) bonds, in linear amides"/>
    <property type="evidence" value="ECO:0007669"/>
    <property type="project" value="UniProtKB-ARBA"/>
</dbReference>
<feature type="active site" description="Nucleophile" evidence="1">
    <location>
        <position position="154"/>
    </location>
</feature>
<dbReference type="PANTHER" id="PTHR10188">
    <property type="entry name" value="L-ASPARAGINASE"/>
    <property type="match status" value="1"/>
</dbReference>
<feature type="binding site" evidence="2">
    <location>
        <begin position="208"/>
        <end position="211"/>
    </location>
    <ligand>
        <name>substrate</name>
    </ligand>
</feature>
<sequence length="296" mass="31809">MPLLRAGGSALDAVELACRVIEDDPDDHSVGYGGLPNVLGEVELDASIMDGATLRAGAVAAVQGYGRAITLARRVMEETPHVLLAARGAERLAAELGEQPQDQRTEEALRRWRERFIERGLTPGATENLRMVARMLTQPLNLQDKLYQASRLDTLGTVNFLALDAQGNLASAVSTSGLGWKYPGRVGDSPLIGAGNYCDNRYGAAACTGMGELAIRVSTARSLVLYLKCGMSLIEAGREALRDLLALDTGPGQYMNIVALTPTGEHAGFTTVPEKYYLFQRADMDEPQSAQRLMVG</sequence>
<dbReference type="InterPro" id="IPR029055">
    <property type="entry name" value="Ntn_hydrolases_N"/>
</dbReference>
<feature type="site" description="Cleavage; by autolysis" evidence="3">
    <location>
        <begin position="153"/>
        <end position="154"/>
    </location>
</feature>
<dbReference type="SUPFAM" id="SSF56235">
    <property type="entry name" value="N-terminal nucleophile aminohydrolases (Ntn hydrolases)"/>
    <property type="match status" value="1"/>
</dbReference>
<proteinExistence type="predicted"/>
<evidence type="ECO:0000256" key="3">
    <source>
        <dbReference type="PIRSR" id="PIRSR600246-3"/>
    </source>
</evidence>
<gene>
    <name evidence="4" type="ORF">ENQ20_04125</name>
</gene>
<comment type="caution">
    <text evidence="4">The sequence shown here is derived from an EMBL/GenBank/DDBJ whole genome shotgun (WGS) entry which is preliminary data.</text>
</comment>
<dbReference type="Gene3D" id="3.60.20.30">
    <property type="entry name" value="(Glycosyl)asparaginase"/>
    <property type="match status" value="1"/>
</dbReference>
<dbReference type="PANTHER" id="PTHR10188:SF6">
    <property type="entry name" value="N(4)-(BETA-N-ACETYLGLUCOSAMINYL)-L-ASPARAGINASE"/>
    <property type="match status" value="1"/>
</dbReference>
<dbReference type="CDD" id="cd04513">
    <property type="entry name" value="Glycosylasparaginase"/>
    <property type="match status" value="1"/>
</dbReference>
<evidence type="ECO:0000256" key="1">
    <source>
        <dbReference type="PIRSR" id="PIRSR600246-1"/>
    </source>
</evidence>
<name>A0A7C1J9B1_9CHLR</name>
<evidence type="ECO:0000313" key="4">
    <source>
        <dbReference type="EMBL" id="HDX30663.1"/>
    </source>
</evidence>
<protein>
    <submittedName>
        <fullName evidence="4">Asparaginase</fullName>
    </submittedName>
</protein>
<feature type="binding site" evidence="2">
    <location>
        <begin position="185"/>
        <end position="188"/>
    </location>
    <ligand>
        <name>substrate</name>
    </ligand>
</feature>
<dbReference type="InterPro" id="IPR000246">
    <property type="entry name" value="Peptidase_T2"/>
</dbReference>
<evidence type="ECO:0000256" key="2">
    <source>
        <dbReference type="PIRSR" id="PIRSR600246-2"/>
    </source>
</evidence>
<dbReference type="AlphaFoldDB" id="A0A7C1J9B1"/>